<keyword evidence="4 6" id="KW-0949">S-adenosyl-L-methionine</keyword>
<evidence type="ECO:0000256" key="2">
    <source>
        <dbReference type="ARBA" id="ARBA00022603"/>
    </source>
</evidence>
<comment type="subunit">
    <text evidence="6">Homodimer.</text>
</comment>
<accession>F5RF45</accession>
<comment type="subcellular location">
    <subcellularLocation>
        <location evidence="6">Cytoplasm</location>
    </subcellularLocation>
</comment>
<reference evidence="9 10" key="1">
    <citation type="journal article" date="2011" name="J. Bacteriol.">
        <title>Genome sequence of Methyloversatilis universalis FAM5T, a methylotrophic representative of the order Rhodocyclales.</title>
        <authorList>
            <person name="Kittichotirat W."/>
            <person name="Good N.M."/>
            <person name="Hall R."/>
            <person name="Bringel F."/>
            <person name="Lajus A."/>
            <person name="Medigue C."/>
            <person name="Smalley N.E."/>
            <person name="Beck D."/>
            <person name="Bumgarner R."/>
            <person name="Vuilleumier S."/>
            <person name="Kalyuzhnaya M.G."/>
        </authorList>
    </citation>
    <scope>NUCLEOTIDE SEQUENCE [LARGE SCALE GENOMIC DNA]</scope>
    <source>
        <strain evidence="10">ATCC BAA-1314 / JCM 13912 / FAM5</strain>
    </source>
</reference>
<evidence type="ECO:0000313" key="10">
    <source>
        <dbReference type="Proteomes" id="UP000005019"/>
    </source>
</evidence>
<dbReference type="InterPro" id="IPR001537">
    <property type="entry name" value="SpoU_MeTrfase"/>
</dbReference>
<comment type="catalytic activity">
    <reaction evidence="6">
        <text>cytidine(34) in tRNA + S-adenosyl-L-methionine = 2'-O-methylcytidine(34) in tRNA + S-adenosyl-L-homocysteine + H(+)</text>
        <dbReference type="Rhea" id="RHEA:43084"/>
        <dbReference type="Rhea" id="RHEA-COMP:10331"/>
        <dbReference type="Rhea" id="RHEA-COMP:10332"/>
        <dbReference type="ChEBI" id="CHEBI:15378"/>
        <dbReference type="ChEBI" id="CHEBI:57856"/>
        <dbReference type="ChEBI" id="CHEBI:59789"/>
        <dbReference type="ChEBI" id="CHEBI:74495"/>
        <dbReference type="ChEBI" id="CHEBI:82748"/>
        <dbReference type="EC" id="2.1.1.207"/>
    </reaction>
</comment>
<dbReference type="GO" id="GO:0141102">
    <property type="term" value="F:tRNA (5-carboxymethylaminomethyluridine(34)-2'-O)-methyltransferase activity"/>
    <property type="evidence" value="ECO:0007669"/>
    <property type="project" value="RHEA"/>
</dbReference>
<dbReference type="Proteomes" id="UP000005019">
    <property type="component" value="Unassembled WGS sequence"/>
</dbReference>
<organism evidence="9 10">
    <name type="scientific">Methyloversatilis universalis (strain ATCC BAA-1314 / DSM 25237 / JCM 13912 / CCUG 52030 / FAM5)</name>
    <dbReference type="NCBI Taxonomy" id="1000565"/>
    <lineage>
        <taxon>Bacteria</taxon>
        <taxon>Pseudomonadati</taxon>
        <taxon>Pseudomonadota</taxon>
        <taxon>Betaproteobacteria</taxon>
        <taxon>Nitrosomonadales</taxon>
        <taxon>Sterolibacteriaceae</taxon>
        <taxon>Methyloversatilis</taxon>
    </lineage>
</organism>
<dbReference type="SUPFAM" id="SSF75217">
    <property type="entry name" value="alpha/beta knot"/>
    <property type="match status" value="1"/>
</dbReference>
<dbReference type="Pfam" id="PF00588">
    <property type="entry name" value="SpoU_methylase"/>
    <property type="match status" value="1"/>
</dbReference>
<dbReference type="STRING" id="1000565.METUNv1_02922"/>
<dbReference type="GO" id="GO:0141098">
    <property type="term" value="F:tRNA (cytidine(34)-2'-O)-methyltransferase activity"/>
    <property type="evidence" value="ECO:0007669"/>
    <property type="project" value="RHEA"/>
</dbReference>
<keyword evidence="5 6" id="KW-0819">tRNA processing</keyword>
<dbReference type="Gene3D" id="3.40.1280.10">
    <property type="match status" value="1"/>
</dbReference>
<evidence type="ECO:0000256" key="3">
    <source>
        <dbReference type="ARBA" id="ARBA00022679"/>
    </source>
</evidence>
<dbReference type="GO" id="GO:0003723">
    <property type="term" value="F:RNA binding"/>
    <property type="evidence" value="ECO:0007669"/>
    <property type="project" value="InterPro"/>
</dbReference>
<keyword evidence="1 6" id="KW-0963">Cytoplasm</keyword>
<evidence type="ECO:0000256" key="5">
    <source>
        <dbReference type="ARBA" id="ARBA00022694"/>
    </source>
</evidence>
<dbReference type="HAMAP" id="MF_01885">
    <property type="entry name" value="tRNA_methyltr_TrmL"/>
    <property type="match status" value="1"/>
</dbReference>
<evidence type="ECO:0000256" key="7">
    <source>
        <dbReference type="PIRSR" id="PIRSR029256-1"/>
    </source>
</evidence>
<protein>
    <recommendedName>
        <fullName evidence="6">tRNA (cytidine(34)-2'-O)-methyltransferase</fullName>
        <ecNumber evidence="6">2.1.1.207</ecNumber>
    </recommendedName>
    <alternativeName>
        <fullName evidence="6">tRNA (cytidine/uridine-2'-O-)-methyltransferase TrmL</fullName>
    </alternativeName>
</protein>
<feature type="domain" description="tRNA/rRNA methyltransferase SpoU type" evidence="8">
    <location>
        <begin position="2"/>
        <end position="146"/>
    </location>
</feature>
<evidence type="ECO:0000256" key="1">
    <source>
        <dbReference type="ARBA" id="ARBA00022490"/>
    </source>
</evidence>
<comment type="similarity">
    <text evidence="6">Belongs to the class IV-like SAM-binding methyltransferase superfamily. RNA methyltransferase TrmH family. TrmL subfamily.</text>
</comment>
<dbReference type="PANTHER" id="PTHR42971:SF1">
    <property type="entry name" value="TRNA (CYTIDINE(34)-2'-O)-METHYLTRANSFERASE"/>
    <property type="match status" value="1"/>
</dbReference>
<dbReference type="RefSeq" id="WP_008062979.1">
    <property type="nucleotide sequence ID" value="NZ_AFHG01000053.1"/>
</dbReference>
<evidence type="ECO:0000256" key="4">
    <source>
        <dbReference type="ARBA" id="ARBA00022691"/>
    </source>
</evidence>
<evidence type="ECO:0000313" key="9">
    <source>
        <dbReference type="EMBL" id="EGK70701.1"/>
    </source>
</evidence>
<comment type="catalytic activity">
    <reaction evidence="6">
        <text>5-carboxymethylaminomethyluridine(34) in tRNA(Leu) + S-adenosyl-L-methionine = 5-carboxymethylaminomethyl-2'-O-methyluridine(34) in tRNA(Leu) + S-adenosyl-L-homocysteine + H(+)</text>
        <dbReference type="Rhea" id="RHEA:43088"/>
        <dbReference type="Rhea" id="RHEA-COMP:10333"/>
        <dbReference type="Rhea" id="RHEA-COMP:10334"/>
        <dbReference type="ChEBI" id="CHEBI:15378"/>
        <dbReference type="ChEBI" id="CHEBI:57856"/>
        <dbReference type="ChEBI" id="CHEBI:59789"/>
        <dbReference type="ChEBI" id="CHEBI:74508"/>
        <dbReference type="ChEBI" id="CHEBI:74511"/>
        <dbReference type="EC" id="2.1.1.207"/>
    </reaction>
</comment>
<keyword evidence="3 6" id="KW-0808">Transferase</keyword>
<keyword evidence="10" id="KW-1185">Reference proteome</keyword>
<gene>
    <name evidence="6" type="primary">trmL</name>
    <name evidence="9" type="ORF">METUNv1_02922</name>
</gene>
<evidence type="ECO:0000259" key="8">
    <source>
        <dbReference type="Pfam" id="PF00588"/>
    </source>
</evidence>
<keyword evidence="2 6" id="KW-0489">Methyltransferase</keyword>
<dbReference type="PANTHER" id="PTHR42971">
    <property type="entry name" value="TRNA (CYTIDINE(34)-2'-O)-METHYLTRANSFERASE"/>
    <property type="match status" value="1"/>
</dbReference>
<dbReference type="eggNOG" id="COG0219">
    <property type="taxonomic scope" value="Bacteria"/>
</dbReference>
<name>F5RF45_METUF</name>
<dbReference type="GO" id="GO:0005737">
    <property type="term" value="C:cytoplasm"/>
    <property type="evidence" value="ECO:0007669"/>
    <property type="project" value="UniProtKB-SubCell"/>
</dbReference>
<comment type="function">
    <text evidence="6">Methylates the ribose at the nucleotide 34 wobble position in the two leucyl isoacceptors tRNA(Leu)(CmAA) and tRNA(Leu)(cmnm5UmAA). Catalyzes the methyl transfer from S-adenosyl-L-methionine to the 2'-OH of the wobble nucleotide.</text>
</comment>
<feature type="binding site" evidence="6 7">
    <location>
        <position position="104"/>
    </location>
    <ligand>
        <name>S-adenosyl-L-methionine</name>
        <dbReference type="ChEBI" id="CHEBI:59789"/>
    </ligand>
</feature>
<feature type="binding site" evidence="6 7">
    <location>
        <position position="134"/>
    </location>
    <ligand>
        <name>S-adenosyl-L-methionine</name>
        <dbReference type="ChEBI" id="CHEBI:59789"/>
    </ligand>
</feature>
<dbReference type="EMBL" id="AFHG01000053">
    <property type="protein sequence ID" value="EGK70701.1"/>
    <property type="molecule type" value="Genomic_DNA"/>
</dbReference>
<dbReference type="InterPro" id="IPR016914">
    <property type="entry name" value="TrmL"/>
</dbReference>
<dbReference type="PIRSF" id="PIRSF029256">
    <property type="entry name" value="SpoU_TrmH_prd"/>
    <property type="match status" value="1"/>
</dbReference>
<dbReference type="InterPro" id="IPR029028">
    <property type="entry name" value="Alpha/beta_knot_MTases"/>
</dbReference>
<sequence>MFHIVLYQPEIPPNTGNVMRLCANGGFSLHLVKPLGFDISDRHLKRAGMDYRDLVNMTVHENWAALADALALQPDDGRLYALSTRGRTPHTQPQYRAGDIFLFGQETAGLPQALLDTVPEAQRLRIPMRPDSRSLNLSNSVAIVAYEAWRQHGFDGAFQPG</sequence>
<dbReference type="OrthoDB" id="9789043at2"/>
<dbReference type="AlphaFoldDB" id="F5RF45"/>
<dbReference type="FunFam" id="3.40.1280.10:FF:000002">
    <property type="entry name" value="Peptidylprolyl isomerase"/>
    <property type="match status" value="1"/>
</dbReference>
<feature type="binding site" evidence="6 7">
    <location>
        <position position="82"/>
    </location>
    <ligand>
        <name>S-adenosyl-L-methionine</name>
        <dbReference type="ChEBI" id="CHEBI:59789"/>
    </ligand>
</feature>
<dbReference type="GO" id="GO:0042802">
    <property type="term" value="F:identical protein binding"/>
    <property type="evidence" value="ECO:0007669"/>
    <property type="project" value="UniProtKB-ARBA"/>
</dbReference>
<dbReference type="InterPro" id="IPR029026">
    <property type="entry name" value="tRNA_m1G_MTases_N"/>
</dbReference>
<comment type="caution">
    <text evidence="9">The sequence shown here is derived from an EMBL/GenBank/DDBJ whole genome shotgun (WGS) entry which is preliminary data.</text>
</comment>
<feature type="binding site" evidence="6 7">
    <location>
        <position position="126"/>
    </location>
    <ligand>
        <name>S-adenosyl-L-methionine</name>
        <dbReference type="ChEBI" id="CHEBI:59789"/>
    </ligand>
</feature>
<evidence type="ECO:0000256" key="6">
    <source>
        <dbReference type="HAMAP-Rule" id="MF_01885"/>
    </source>
</evidence>
<dbReference type="CDD" id="cd18094">
    <property type="entry name" value="SpoU-like_TrmL"/>
    <property type="match status" value="1"/>
</dbReference>
<proteinExistence type="inferred from homology"/>
<dbReference type="GO" id="GO:0002130">
    <property type="term" value="P:wobble position ribose methylation"/>
    <property type="evidence" value="ECO:0007669"/>
    <property type="project" value="TreeGrafter"/>
</dbReference>
<dbReference type="EC" id="2.1.1.207" evidence="6"/>